<evidence type="ECO:0000313" key="5">
    <source>
        <dbReference type="EMBL" id="SEB57981.1"/>
    </source>
</evidence>
<organism evidence="5 6">
    <name type="scientific">Nitratireductor aquibiodomus</name>
    <dbReference type="NCBI Taxonomy" id="204799"/>
    <lineage>
        <taxon>Bacteria</taxon>
        <taxon>Pseudomonadati</taxon>
        <taxon>Pseudomonadota</taxon>
        <taxon>Alphaproteobacteria</taxon>
        <taxon>Hyphomicrobiales</taxon>
        <taxon>Phyllobacteriaceae</taxon>
        <taxon>Nitratireductor</taxon>
    </lineage>
</organism>
<evidence type="ECO:0000256" key="3">
    <source>
        <dbReference type="ARBA" id="ARBA00022691"/>
    </source>
</evidence>
<gene>
    <name evidence="5" type="ORF">SAMN05216452_2258</name>
</gene>
<sequence length="250" mass="27596">MNDLVEPLYAEPDVAQFYDFRGAARPDLAFCRKLAGNARSVLDLGCGTGELAALLSAGRRVVGVDPAAAMLDIARTRPDGSTVDWTEGDARTIRLDERFDLVALTGHTFQVFLTEADQRAVIETIAAHLKPSGQFIFDSRNPDFPGGKTRTKETTLRRFTHPGHGEVEAWNESTFDDAAQILSYRNSYRALKSGEVHTATARIRYTPKNVIAELLQESGLQVERWFGDWTGSTFEPASKEIIPLGRAVPQ</sequence>
<dbReference type="AlphaFoldDB" id="A0A1H4KHJ4"/>
<dbReference type="Gene3D" id="2.20.130.10">
    <property type="entry name" value="CAC2371-like domains"/>
    <property type="match status" value="1"/>
</dbReference>
<dbReference type="InterPro" id="IPR041698">
    <property type="entry name" value="Methyltransf_25"/>
</dbReference>
<evidence type="ECO:0000313" key="6">
    <source>
        <dbReference type="Proteomes" id="UP000199064"/>
    </source>
</evidence>
<keyword evidence="2 5" id="KW-0808">Transferase</keyword>
<dbReference type="GO" id="GO:0032259">
    <property type="term" value="P:methylation"/>
    <property type="evidence" value="ECO:0007669"/>
    <property type="project" value="UniProtKB-KW"/>
</dbReference>
<keyword evidence="1 5" id="KW-0489">Methyltransferase</keyword>
<dbReference type="PANTHER" id="PTHR43464:SF19">
    <property type="entry name" value="UBIQUINONE BIOSYNTHESIS O-METHYLTRANSFERASE, MITOCHONDRIAL"/>
    <property type="match status" value="1"/>
</dbReference>
<dbReference type="InterPro" id="IPR029063">
    <property type="entry name" value="SAM-dependent_MTases_sf"/>
</dbReference>
<dbReference type="SUPFAM" id="SSF53335">
    <property type="entry name" value="S-adenosyl-L-methionine-dependent methyltransferases"/>
    <property type="match status" value="1"/>
</dbReference>
<reference evidence="6" key="1">
    <citation type="submission" date="2016-10" db="EMBL/GenBank/DDBJ databases">
        <authorList>
            <person name="Varghese N."/>
            <person name="Submissions S."/>
        </authorList>
    </citation>
    <scope>NUCLEOTIDE SEQUENCE [LARGE SCALE GENOMIC DNA]</scope>
    <source>
        <strain evidence="6">ES.061</strain>
    </source>
</reference>
<dbReference type="Gene3D" id="3.40.50.150">
    <property type="entry name" value="Vaccinia Virus protein VP39"/>
    <property type="match status" value="1"/>
</dbReference>
<accession>A0A1H4KHJ4</accession>
<dbReference type="Pfam" id="PF13649">
    <property type="entry name" value="Methyltransf_25"/>
    <property type="match status" value="1"/>
</dbReference>
<evidence type="ECO:0000256" key="1">
    <source>
        <dbReference type="ARBA" id="ARBA00022603"/>
    </source>
</evidence>
<dbReference type="CDD" id="cd02440">
    <property type="entry name" value="AdoMet_MTases"/>
    <property type="match status" value="1"/>
</dbReference>
<dbReference type="GO" id="GO:0008168">
    <property type="term" value="F:methyltransferase activity"/>
    <property type="evidence" value="ECO:0007669"/>
    <property type="project" value="UniProtKB-KW"/>
</dbReference>
<dbReference type="PANTHER" id="PTHR43464">
    <property type="entry name" value="METHYLTRANSFERASE"/>
    <property type="match status" value="1"/>
</dbReference>
<dbReference type="Proteomes" id="UP000199064">
    <property type="component" value="Unassembled WGS sequence"/>
</dbReference>
<protein>
    <submittedName>
        <fullName evidence="5">Methyltransferase domain-containing protein</fullName>
    </submittedName>
</protein>
<dbReference type="RefSeq" id="WP_090328877.1">
    <property type="nucleotide sequence ID" value="NZ_FNSL01000001.1"/>
</dbReference>
<feature type="domain" description="Methyltransferase" evidence="4">
    <location>
        <begin position="41"/>
        <end position="133"/>
    </location>
</feature>
<evidence type="ECO:0000259" key="4">
    <source>
        <dbReference type="Pfam" id="PF13649"/>
    </source>
</evidence>
<evidence type="ECO:0000256" key="2">
    <source>
        <dbReference type="ARBA" id="ARBA00022679"/>
    </source>
</evidence>
<keyword evidence="3" id="KW-0949">S-adenosyl-L-methionine</keyword>
<dbReference type="EMBL" id="FNSL01000001">
    <property type="protein sequence ID" value="SEB57981.1"/>
    <property type="molecule type" value="Genomic_DNA"/>
</dbReference>
<proteinExistence type="predicted"/>
<name>A0A1H4KHJ4_9HYPH</name>
<keyword evidence="6" id="KW-1185">Reference proteome</keyword>